<sequence length="66" mass="7166">MRLNFAHIVAALLATAASVHAAPLTAAGSTGSDLRIRGSDWIETENTRLHEVHHALHTQYYIISST</sequence>
<feature type="chain" id="PRO_5012501603" evidence="1">
    <location>
        <begin position="22"/>
        <end position="66"/>
    </location>
</feature>
<name>A0A1Q3EEH9_LENED</name>
<keyword evidence="1" id="KW-0732">Signal</keyword>
<keyword evidence="3" id="KW-1185">Reference proteome</keyword>
<comment type="caution">
    <text evidence="2">The sequence shown here is derived from an EMBL/GenBank/DDBJ whole genome shotgun (WGS) entry which is preliminary data.</text>
</comment>
<evidence type="ECO:0000313" key="2">
    <source>
        <dbReference type="EMBL" id="GAW05578.1"/>
    </source>
</evidence>
<reference evidence="2 3" key="1">
    <citation type="submission" date="2016-08" db="EMBL/GenBank/DDBJ databases">
        <authorList>
            <consortium name="Lentinula edodes genome sequencing consortium"/>
            <person name="Sakamoto Y."/>
            <person name="Nakade K."/>
            <person name="Sato S."/>
            <person name="Yoshida Y."/>
            <person name="Miyazaki K."/>
            <person name="Natsume S."/>
            <person name="Konno N."/>
        </authorList>
    </citation>
    <scope>NUCLEOTIDE SEQUENCE [LARGE SCALE GENOMIC DNA]</scope>
    <source>
        <strain evidence="2 3">NBRC 111202</strain>
    </source>
</reference>
<proteinExistence type="predicted"/>
<gene>
    <name evidence="2" type="ORF">LENED_007442</name>
</gene>
<evidence type="ECO:0000313" key="3">
    <source>
        <dbReference type="Proteomes" id="UP000188533"/>
    </source>
</evidence>
<evidence type="ECO:0000256" key="1">
    <source>
        <dbReference type="SAM" id="SignalP"/>
    </source>
</evidence>
<feature type="signal peptide" evidence="1">
    <location>
        <begin position="1"/>
        <end position="21"/>
    </location>
</feature>
<dbReference type="EMBL" id="BDGU01000257">
    <property type="protein sequence ID" value="GAW05578.1"/>
    <property type="molecule type" value="Genomic_DNA"/>
</dbReference>
<dbReference type="Proteomes" id="UP000188533">
    <property type="component" value="Unassembled WGS sequence"/>
</dbReference>
<protein>
    <submittedName>
        <fullName evidence="2">Uncharacterized protein</fullName>
    </submittedName>
</protein>
<accession>A0A1Q3EEH9</accession>
<organism evidence="2 3">
    <name type="scientific">Lentinula edodes</name>
    <name type="common">Shiitake mushroom</name>
    <name type="synonym">Lentinus edodes</name>
    <dbReference type="NCBI Taxonomy" id="5353"/>
    <lineage>
        <taxon>Eukaryota</taxon>
        <taxon>Fungi</taxon>
        <taxon>Dikarya</taxon>
        <taxon>Basidiomycota</taxon>
        <taxon>Agaricomycotina</taxon>
        <taxon>Agaricomycetes</taxon>
        <taxon>Agaricomycetidae</taxon>
        <taxon>Agaricales</taxon>
        <taxon>Marasmiineae</taxon>
        <taxon>Omphalotaceae</taxon>
        <taxon>Lentinula</taxon>
    </lineage>
</organism>
<dbReference type="AlphaFoldDB" id="A0A1Q3EEH9"/>
<reference evidence="2 3" key="2">
    <citation type="submission" date="2017-02" db="EMBL/GenBank/DDBJ databases">
        <title>A genome survey and senescence transcriptome analysis in Lentinula edodes.</title>
        <authorList>
            <person name="Sakamoto Y."/>
            <person name="Nakade K."/>
            <person name="Sato S."/>
            <person name="Yoshida Y."/>
            <person name="Miyazaki K."/>
            <person name="Natsume S."/>
            <person name="Konno N."/>
        </authorList>
    </citation>
    <scope>NUCLEOTIDE SEQUENCE [LARGE SCALE GENOMIC DNA]</scope>
    <source>
        <strain evidence="2 3">NBRC 111202</strain>
    </source>
</reference>